<feature type="compositionally biased region" description="Basic and acidic residues" evidence="2">
    <location>
        <begin position="41"/>
        <end position="63"/>
    </location>
</feature>
<feature type="compositionally biased region" description="Gly residues" evidence="2">
    <location>
        <begin position="87"/>
        <end position="100"/>
    </location>
</feature>
<comment type="similarity">
    <text evidence="1">Belongs to the CIA30 family.</text>
</comment>
<evidence type="ECO:0000259" key="4">
    <source>
        <dbReference type="Pfam" id="PF08547"/>
    </source>
</evidence>
<feature type="region of interest" description="Disordered" evidence="2">
    <location>
        <begin position="27"/>
        <end position="107"/>
    </location>
</feature>
<comment type="caution">
    <text evidence="5">The sequence shown here is derived from an EMBL/GenBank/DDBJ whole genome shotgun (WGS) entry which is preliminary data.</text>
</comment>
<dbReference type="SUPFAM" id="SSF49785">
    <property type="entry name" value="Galactose-binding domain-like"/>
    <property type="match status" value="1"/>
</dbReference>
<reference evidence="5 6" key="1">
    <citation type="submission" date="2024-10" db="EMBL/GenBank/DDBJ databases">
        <title>Updated reference genomes for cyclostephanoid diatoms.</title>
        <authorList>
            <person name="Roberts W.R."/>
            <person name="Alverson A.J."/>
        </authorList>
    </citation>
    <scope>NUCLEOTIDE SEQUENCE [LARGE SCALE GENOMIC DNA]</scope>
    <source>
        <strain evidence="5 6">AJA228-03</strain>
    </source>
</reference>
<dbReference type="InterPro" id="IPR013857">
    <property type="entry name" value="NADH-UbQ_OxRdtase-assoc_prot30"/>
</dbReference>
<protein>
    <recommendedName>
        <fullName evidence="4">NADH:ubiquinone oxidoreductase intermediate-associated protein 30 domain-containing protein</fullName>
    </recommendedName>
</protein>
<evidence type="ECO:0000256" key="2">
    <source>
        <dbReference type="SAM" id="MobiDB-lite"/>
    </source>
</evidence>
<dbReference type="EMBL" id="JALLPB020000033">
    <property type="protein sequence ID" value="KAL3823607.1"/>
    <property type="molecule type" value="Genomic_DNA"/>
</dbReference>
<feature type="domain" description="NADH:ubiquinone oxidoreductase intermediate-associated protein 30" evidence="4">
    <location>
        <begin position="182"/>
        <end position="307"/>
    </location>
</feature>
<dbReference type="Proteomes" id="UP001530377">
    <property type="component" value="Unassembled WGS sequence"/>
</dbReference>
<feature type="chain" id="PRO_5044849345" description="NADH:ubiquinone oxidoreductase intermediate-associated protein 30 domain-containing protein" evidence="3">
    <location>
        <begin position="22"/>
        <end position="347"/>
    </location>
</feature>
<dbReference type="InterPro" id="IPR008979">
    <property type="entry name" value="Galactose-bd-like_sf"/>
</dbReference>
<dbReference type="InterPro" id="IPR039131">
    <property type="entry name" value="NDUFAF1"/>
</dbReference>
<dbReference type="Pfam" id="PF08547">
    <property type="entry name" value="CIA30"/>
    <property type="match status" value="1"/>
</dbReference>
<dbReference type="PANTHER" id="PTHR13194:SF19">
    <property type="entry name" value="NAD(P)-BINDING ROSSMANN-FOLD SUPERFAMILY PROTEIN"/>
    <property type="match status" value="1"/>
</dbReference>
<proteinExistence type="inferred from homology"/>
<organism evidence="5 6">
    <name type="scientific">Cyclostephanos tholiformis</name>
    <dbReference type="NCBI Taxonomy" id="382380"/>
    <lineage>
        <taxon>Eukaryota</taxon>
        <taxon>Sar</taxon>
        <taxon>Stramenopiles</taxon>
        <taxon>Ochrophyta</taxon>
        <taxon>Bacillariophyta</taxon>
        <taxon>Coscinodiscophyceae</taxon>
        <taxon>Thalassiosirophycidae</taxon>
        <taxon>Stephanodiscales</taxon>
        <taxon>Stephanodiscaceae</taxon>
        <taxon>Cyclostephanos</taxon>
    </lineage>
</organism>
<evidence type="ECO:0000313" key="6">
    <source>
        <dbReference type="Proteomes" id="UP001530377"/>
    </source>
</evidence>
<evidence type="ECO:0000256" key="1">
    <source>
        <dbReference type="ARBA" id="ARBA00007884"/>
    </source>
</evidence>
<feature type="signal peptide" evidence="3">
    <location>
        <begin position="1"/>
        <end position="21"/>
    </location>
</feature>
<keyword evidence="3" id="KW-0732">Signal</keyword>
<dbReference type="PROSITE" id="PS51257">
    <property type="entry name" value="PROKAR_LIPOPROTEIN"/>
    <property type="match status" value="1"/>
</dbReference>
<dbReference type="AlphaFoldDB" id="A0ABD3SGB9"/>
<sequence>MWRTLPINLVLLASCAEVSIGFSLASSSPAVTTSIRRRVDHRREPRVDDNNPHSSQRSRETSGRRIVAVRQAATDDDDYDRREDGRGGGGGGGGEGGGGTSTKNGVDNSAMSFLRKMGRVGGAANMDFATALGLDESPSGGTKSAHHVGGFKNVRKSKAAYVPCTISGVIDDMSDPFPFTSSGSQWQGITDRVMGGISNGSLSRETIGGKVANVLRGNVSMENGGGFIQMATDLSLDPSASLFVDATKYDGVELDVYCEGRDVEERFNVHLRTPACERQNSSYRFTFAIPPGQWTSVRVPWSAFEGYGPGADVIPFVPSLRRLGVVSIGEARKVILAVGKVGFYNVI</sequence>
<dbReference type="PANTHER" id="PTHR13194">
    <property type="entry name" value="COMPLEX I INTERMEDIATE-ASSOCIATED PROTEIN 30"/>
    <property type="match status" value="1"/>
</dbReference>
<gene>
    <name evidence="5" type="ORF">ACHAXA_005588</name>
</gene>
<evidence type="ECO:0000313" key="5">
    <source>
        <dbReference type="EMBL" id="KAL3823607.1"/>
    </source>
</evidence>
<name>A0ABD3SGB9_9STRA</name>
<evidence type="ECO:0000256" key="3">
    <source>
        <dbReference type="SAM" id="SignalP"/>
    </source>
</evidence>
<accession>A0ABD3SGB9</accession>
<keyword evidence="6" id="KW-1185">Reference proteome</keyword>